<dbReference type="InterPro" id="IPR012373">
    <property type="entry name" value="Ferrdict_sens_TM"/>
</dbReference>
<reference evidence="4 5" key="1">
    <citation type="submission" date="2018-08" db="EMBL/GenBank/DDBJ databases">
        <title>A genome reference for cultivated species of the human gut microbiota.</title>
        <authorList>
            <person name="Zou Y."/>
            <person name="Xue W."/>
            <person name="Luo G."/>
        </authorList>
    </citation>
    <scope>NUCLEOTIDE SEQUENCE [LARGE SCALE GENOMIC DNA]</scope>
    <source>
        <strain evidence="4 5">AF34-33</strain>
    </source>
</reference>
<organism evidence="4 5">
    <name type="scientific">Butyricimonas virosa</name>
    <dbReference type="NCBI Taxonomy" id="544645"/>
    <lineage>
        <taxon>Bacteria</taxon>
        <taxon>Pseudomonadati</taxon>
        <taxon>Bacteroidota</taxon>
        <taxon>Bacteroidia</taxon>
        <taxon>Bacteroidales</taxon>
        <taxon>Odoribacteraceae</taxon>
        <taxon>Butyricimonas</taxon>
    </lineage>
</organism>
<dbReference type="Gene3D" id="3.55.50.30">
    <property type="match status" value="1"/>
</dbReference>
<evidence type="ECO:0000259" key="3">
    <source>
        <dbReference type="Pfam" id="PF16344"/>
    </source>
</evidence>
<evidence type="ECO:0000313" key="4">
    <source>
        <dbReference type="EMBL" id="RHM40147.1"/>
    </source>
</evidence>
<feature type="transmembrane region" description="Helical" evidence="1">
    <location>
        <begin position="86"/>
        <end position="107"/>
    </location>
</feature>
<keyword evidence="1" id="KW-1133">Transmembrane helix</keyword>
<comment type="caution">
    <text evidence="4">The sequence shown here is derived from an EMBL/GenBank/DDBJ whole genome shotgun (WGS) entry which is preliminary data.</text>
</comment>
<dbReference type="PANTHER" id="PTHR30273">
    <property type="entry name" value="PERIPLASMIC SIGNAL SENSOR AND SIGMA FACTOR ACTIVATOR FECR-RELATED"/>
    <property type="match status" value="1"/>
</dbReference>
<evidence type="ECO:0000313" key="5">
    <source>
        <dbReference type="Proteomes" id="UP000286038"/>
    </source>
</evidence>
<dbReference type="InterPro" id="IPR006860">
    <property type="entry name" value="FecR"/>
</dbReference>
<keyword evidence="1" id="KW-0472">Membrane</keyword>
<name>A0A415QD10_9BACT</name>
<dbReference type="FunFam" id="2.60.120.1440:FF:000001">
    <property type="entry name" value="Putative anti-sigma factor"/>
    <property type="match status" value="1"/>
</dbReference>
<keyword evidence="1" id="KW-0812">Transmembrane</keyword>
<dbReference type="Gene3D" id="2.60.120.1440">
    <property type="match status" value="1"/>
</dbReference>
<dbReference type="InterPro" id="IPR032508">
    <property type="entry name" value="FecR_C"/>
</dbReference>
<dbReference type="Pfam" id="PF16344">
    <property type="entry name" value="FecR_C"/>
    <property type="match status" value="1"/>
</dbReference>
<feature type="domain" description="FecR protein" evidence="2">
    <location>
        <begin position="182"/>
        <end position="275"/>
    </location>
</feature>
<dbReference type="PANTHER" id="PTHR30273:SF2">
    <property type="entry name" value="PROTEIN FECR"/>
    <property type="match status" value="1"/>
</dbReference>
<feature type="domain" description="Protein FecR C-terminal" evidence="3">
    <location>
        <begin position="317"/>
        <end position="385"/>
    </location>
</feature>
<evidence type="ECO:0000259" key="2">
    <source>
        <dbReference type="Pfam" id="PF04773"/>
    </source>
</evidence>
<dbReference type="EMBL" id="QRPV01000032">
    <property type="protein sequence ID" value="RHM40147.1"/>
    <property type="molecule type" value="Genomic_DNA"/>
</dbReference>
<gene>
    <name evidence="4" type="ORF">DWZ68_16350</name>
</gene>
<sequence length="389" mass="44416">MDPIIKKQRIASLILKEKIDELSKSEKEELTSWLQASPKNEKIYARLQEKSFSEDIARYQQISTTRGLDNYRRRYVQTNRRLFGKWYWAAAVAVAVFIIGIATLFFYQEEHPTVAKTTISPGSSKAMLILNNGEIISLSEKNKTEIVATEELSIRNEGSRLRYTASENTKNEQANNYNELIVPKGGEFTLTLSDGTKVWLNSQSKIRYPVIFNDITREVYLEGEAYFEVAKDPQHPFHVNARNGVNIEVLGTSFNVRSYTDENAIETVLEEGSVRMSQGKDAVILSPGNKAVYLPNEPIQLTTVNTELFTAWRHGQYIFMEENVENILKQLSRWYDIEVFYSNEAAKSVVFSGDVRKYDDINTLLEAMEIAGGIHFRINGKTLIVSYSE</sequence>
<protein>
    <submittedName>
        <fullName evidence="4">FecR family protein</fullName>
    </submittedName>
</protein>
<dbReference type="Pfam" id="PF04773">
    <property type="entry name" value="FecR"/>
    <property type="match status" value="1"/>
</dbReference>
<evidence type="ECO:0000256" key="1">
    <source>
        <dbReference type="SAM" id="Phobius"/>
    </source>
</evidence>
<dbReference type="Proteomes" id="UP000286038">
    <property type="component" value="Unassembled WGS sequence"/>
</dbReference>
<dbReference type="AlphaFoldDB" id="A0A415QD10"/>
<accession>A0A415QD10</accession>
<dbReference type="GO" id="GO:0016989">
    <property type="term" value="F:sigma factor antagonist activity"/>
    <property type="evidence" value="ECO:0007669"/>
    <property type="project" value="TreeGrafter"/>
</dbReference>
<dbReference type="RefSeq" id="WP_118450971.1">
    <property type="nucleotide sequence ID" value="NZ_CABJDM010000032.1"/>
</dbReference>
<proteinExistence type="predicted"/>